<evidence type="ECO:0000259" key="2">
    <source>
        <dbReference type="Pfam" id="PF00487"/>
    </source>
</evidence>
<gene>
    <name evidence="3" type="ORF">ACFPTO_11120</name>
</gene>
<protein>
    <submittedName>
        <fullName evidence="3">Fatty acid desaturase family protein</fullName>
    </submittedName>
</protein>
<keyword evidence="4" id="KW-1185">Reference proteome</keyword>
<dbReference type="Pfam" id="PF00487">
    <property type="entry name" value="FA_desaturase"/>
    <property type="match status" value="1"/>
</dbReference>
<feature type="domain" description="Fatty acid desaturase" evidence="2">
    <location>
        <begin position="74"/>
        <end position="311"/>
    </location>
</feature>
<proteinExistence type="predicted"/>
<keyword evidence="1" id="KW-0472">Membrane</keyword>
<evidence type="ECO:0000313" key="3">
    <source>
        <dbReference type="EMBL" id="MFC5429347.1"/>
    </source>
</evidence>
<feature type="transmembrane region" description="Helical" evidence="1">
    <location>
        <begin position="40"/>
        <end position="61"/>
    </location>
</feature>
<dbReference type="EMBL" id="JBHSMP010000013">
    <property type="protein sequence ID" value="MFC5429347.1"/>
    <property type="molecule type" value="Genomic_DNA"/>
</dbReference>
<dbReference type="RefSeq" id="WP_377711412.1">
    <property type="nucleotide sequence ID" value="NZ_JBHSMP010000013.1"/>
</dbReference>
<dbReference type="CDD" id="cd01060">
    <property type="entry name" value="Membrane-FADS-like"/>
    <property type="match status" value="1"/>
</dbReference>
<reference evidence="4" key="1">
    <citation type="journal article" date="2019" name="Int. J. Syst. Evol. Microbiol.">
        <title>The Global Catalogue of Microorganisms (GCM) 10K type strain sequencing project: providing services to taxonomists for standard genome sequencing and annotation.</title>
        <authorList>
            <consortium name="The Broad Institute Genomics Platform"/>
            <consortium name="The Broad Institute Genome Sequencing Center for Infectious Disease"/>
            <person name="Wu L."/>
            <person name="Ma J."/>
        </authorList>
    </citation>
    <scope>NUCLEOTIDE SEQUENCE [LARGE SCALE GENOMIC DNA]</scope>
    <source>
        <strain evidence="4">CCUG 56042</strain>
    </source>
</reference>
<evidence type="ECO:0000313" key="4">
    <source>
        <dbReference type="Proteomes" id="UP001596103"/>
    </source>
</evidence>
<name>A0ABW0J8F4_9BURK</name>
<comment type="caution">
    <text evidence="3">The sequence shown here is derived from an EMBL/GenBank/DDBJ whole genome shotgun (WGS) entry which is preliminary data.</text>
</comment>
<accession>A0ABW0J8F4</accession>
<feature type="transmembrane region" description="Helical" evidence="1">
    <location>
        <begin position="221"/>
        <end position="248"/>
    </location>
</feature>
<feature type="transmembrane region" description="Helical" evidence="1">
    <location>
        <begin position="156"/>
        <end position="177"/>
    </location>
</feature>
<dbReference type="Proteomes" id="UP001596103">
    <property type="component" value="Unassembled WGS sequence"/>
</dbReference>
<keyword evidence="1" id="KW-0812">Transmembrane</keyword>
<evidence type="ECO:0000256" key="1">
    <source>
        <dbReference type="SAM" id="Phobius"/>
    </source>
</evidence>
<feature type="transmembrane region" description="Helical" evidence="1">
    <location>
        <begin position="68"/>
        <end position="87"/>
    </location>
</feature>
<keyword evidence="1" id="KW-1133">Transmembrane helix</keyword>
<organism evidence="3 4">
    <name type="scientific">Paraburkholderia denitrificans</name>
    <dbReference type="NCBI Taxonomy" id="694025"/>
    <lineage>
        <taxon>Bacteria</taxon>
        <taxon>Pseudomonadati</taxon>
        <taxon>Pseudomonadota</taxon>
        <taxon>Betaproteobacteria</taxon>
        <taxon>Burkholderiales</taxon>
        <taxon>Burkholderiaceae</taxon>
        <taxon>Paraburkholderia</taxon>
    </lineage>
</organism>
<sequence length="348" mass="38236">MESTVEPTIEPAVADRIADRPGTRSEYKIPLPAPDASANAAMLALAGVALAWQLIGLPLVVRAAGGPTLALLATLVPVVLATPIHWGLIHEGIHGQLLSSRRANGRLARLLAVGLAMPFDAVRFGHLMHHRFTREPFDRPDVDDATGPRWRRRLAYYARLLGGLYVAELLLPLIAFLPVRMARVLIARGVGALGPEGAQVQRLFANHAGDAQNRRRARRDWLASCVLYALSFSLYGPAWPVLLAAILLRGLWLSMADNLPHYGVALDEPGRSRDLRVPRAIGVMLMNHHLHRQHHLHPTLPWTALPALAREEAMRGQAKGEDAQRPRPAYFRAALAQLRGLQPGNRVH</sequence>
<dbReference type="InterPro" id="IPR005804">
    <property type="entry name" value="FA_desaturase_dom"/>
</dbReference>